<evidence type="ECO:0000313" key="3">
    <source>
        <dbReference type="Proteomes" id="UP000018817"/>
    </source>
</evidence>
<organism evidence="2 3">
    <name type="scientific">Phytophthora nicotianae (strain INRA-310)</name>
    <name type="common">Phytophthora parasitica</name>
    <dbReference type="NCBI Taxonomy" id="761204"/>
    <lineage>
        <taxon>Eukaryota</taxon>
        <taxon>Sar</taxon>
        <taxon>Stramenopiles</taxon>
        <taxon>Oomycota</taxon>
        <taxon>Peronosporomycetes</taxon>
        <taxon>Peronosporales</taxon>
        <taxon>Peronosporaceae</taxon>
        <taxon>Phytophthora</taxon>
    </lineage>
</organism>
<dbReference type="VEuPathDB" id="FungiDB:PPTG_23503"/>
<dbReference type="GeneID" id="20192102"/>
<feature type="region of interest" description="Disordered" evidence="1">
    <location>
        <begin position="1"/>
        <end position="55"/>
    </location>
</feature>
<dbReference type="RefSeq" id="XP_008909319.1">
    <property type="nucleotide sequence ID" value="XM_008911071.1"/>
</dbReference>
<gene>
    <name evidence="2" type="ORF">PPTG_23503</name>
</gene>
<name>W2PYM7_PHYN3</name>
<evidence type="ECO:0000256" key="1">
    <source>
        <dbReference type="SAM" id="MobiDB-lite"/>
    </source>
</evidence>
<dbReference type="Proteomes" id="UP000018817">
    <property type="component" value="Unassembled WGS sequence"/>
</dbReference>
<dbReference type="AlphaFoldDB" id="W2PYM7"/>
<proteinExistence type="predicted"/>
<protein>
    <submittedName>
        <fullName evidence="2">Uncharacterized protein</fullName>
    </submittedName>
</protein>
<dbReference type="EMBL" id="KI669600">
    <property type="protein sequence ID" value="ETN05344.1"/>
    <property type="molecule type" value="Genomic_DNA"/>
</dbReference>
<accession>W2PYM7</accession>
<reference evidence="3" key="1">
    <citation type="submission" date="2011-12" db="EMBL/GenBank/DDBJ databases">
        <authorList>
            <consortium name="The Broad Institute Genome Sequencing Platform"/>
            <person name="Russ C."/>
            <person name="Tyler B."/>
            <person name="Panabieres F."/>
            <person name="Shan W."/>
            <person name="Tripathy S."/>
            <person name="Grunwald N."/>
            <person name="Machado M."/>
            <person name="Young S.K."/>
            <person name="Zeng Q."/>
            <person name="Gargeya S."/>
            <person name="Fitzgerald M."/>
            <person name="Haas B."/>
            <person name="Abouelleil A."/>
            <person name="Alvarado L."/>
            <person name="Arachchi H.M."/>
            <person name="Berlin A."/>
            <person name="Chapman S.B."/>
            <person name="Gearin G."/>
            <person name="Goldberg J."/>
            <person name="Griggs A."/>
            <person name="Gujja S."/>
            <person name="Hansen M."/>
            <person name="Heiman D."/>
            <person name="Howarth C."/>
            <person name="Larimer J."/>
            <person name="Lui A."/>
            <person name="MacDonald P.J.P."/>
            <person name="McCowen C."/>
            <person name="Montmayeur A."/>
            <person name="Murphy C."/>
            <person name="Neiman D."/>
            <person name="Pearson M."/>
            <person name="Priest M."/>
            <person name="Roberts A."/>
            <person name="Saif S."/>
            <person name="Shea T."/>
            <person name="Sisk P."/>
            <person name="Stolte C."/>
            <person name="Sykes S."/>
            <person name="Wortman J."/>
            <person name="Nusbaum C."/>
            <person name="Birren B."/>
        </authorList>
    </citation>
    <scope>NUCLEOTIDE SEQUENCE [LARGE SCALE GENOMIC DNA]</scope>
    <source>
        <strain evidence="3">INRA-310</strain>
    </source>
</reference>
<reference evidence="2 3" key="2">
    <citation type="submission" date="2013-11" db="EMBL/GenBank/DDBJ databases">
        <title>The Genome Sequence of Phytophthora parasitica INRA-310.</title>
        <authorList>
            <consortium name="The Broad Institute Genomics Platform"/>
            <person name="Russ C."/>
            <person name="Tyler B."/>
            <person name="Panabieres F."/>
            <person name="Shan W."/>
            <person name="Tripathy S."/>
            <person name="Grunwald N."/>
            <person name="Machado M."/>
            <person name="Johnson C.S."/>
            <person name="Arredondo F."/>
            <person name="Hong C."/>
            <person name="Coffey M."/>
            <person name="Young S.K."/>
            <person name="Zeng Q."/>
            <person name="Gargeya S."/>
            <person name="Fitzgerald M."/>
            <person name="Abouelleil A."/>
            <person name="Alvarado L."/>
            <person name="Chapman S.B."/>
            <person name="Gainer-Dewar J."/>
            <person name="Goldberg J."/>
            <person name="Griggs A."/>
            <person name="Gujja S."/>
            <person name="Hansen M."/>
            <person name="Howarth C."/>
            <person name="Imamovic A."/>
            <person name="Ireland A."/>
            <person name="Larimer J."/>
            <person name="McCowan C."/>
            <person name="Murphy C."/>
            <person name="Pearson M."/>
            <person name="Poon T.W."/>
            <person name="Priest M."/>
            <person name="Roberts A."/>
            <person name="Saif S."/>
            <person name="Shea T."/>
            <person name="Sykes S."/>
            <person name="Wortman J."/>
            <person name="Nusbaum C."/>
            <person name="Birren B."/>
        </authorList>
    </citation>
    <scope>NUCLEOTIDE SEQUENCE [LARGE SCALE GENOMIC DNA]</scope>
    <source>
        <strain evidence="2 3">INRA-310</strain>
    </source>
</reference>
<evidence type="ECO:0000313" key="2">
    <source>
        <dbReference type="EMBL" id="ETN05344.1"/>
    </source>
</evidence>
<sequence>MSSASVGPKGSCVLDSNETALGPRTGADVITGLGTEEEGSSAVLSGGERPTVLLR</sequence>